<keyword evidence="2" id="KW-0732">Signal</keyword>
<accession>A0A4S2MQH8</accession>
<evidence type="ECO:0000313" key="4">
    <source>
        <dbReference type="Proteomes" id="UP000298138"/>
    </source>
</evidence>
<feature type="region of interest" description="Disordered" evidence="1">
    <location>
        <begin position="159"/>
        <end position="182"/>
    </location>
</feature>
<keyword evidence="4" id="KW-1185">Reference proteome</keyword>
<sequence length="215" mass="22915">MALINYSSFLLQTLLVTLTSALPSPQQMYNGDIQNALIRGATTCPSTSQSLPLKLLTTSITTFCSTAPITLSASTPHHQQNFTGETLYSIENPTTPLGIPGVVTLSVYYKSETGGTGGEGKFECEGQQSAEVHKEVCESMLTMSVQNCDVFSVSVGLGEAGDDGTNNDGNNGDGNNGNGNSGVIEEIVDELGGSAISIDEWPSEFWDKWWMTQEE</sequence>
<evidence type="ECO:0000313" key="3">
    <source>
        <dbReference type="EMBL" id="TGZ79335.1"/>
    </source>
</evidence>
<feature type="signal peptide" evidence="2">
    <location>
        <begin position="1"/>
        <end position="21"/>
    </location>
</feature>
<organism evidence="3 4">
    <name type="scientific">Ascodesmis nigricans</name>
    <dbReference type="NCBI Taxonomy" id="341454"/>
    <lineage>
        <taxon>Eukaryota</taxon>
        <taxon>Fungi</taxon>
        <taxon>Dikarya</taxon>
        <taxon>Ascomycota</taxon>
        <taxon>Pezizomycotina</taxon>
        <taxon>Pezizomycetes</taxon>
        <taxon>Pezizales</taxon>
        <taxon>Ascodesmidaceae</taxon>
        <taxon>Ascodesmis</taxon>
    </lineage>
</organism>
<evidence type="ECO:0000256" key="1">
    <source>
        <dbReference type="SAM" id="MobiDB-lite"/>
    </source>
</evidence>
<dbReference type="Proteomes" id="UP000298138">
    <property type="component" value="Unassembled WGS sequence"/>
</dbReference>
<gene>
    <name evidence="3" type="ORF">EX30DRAFT_365311</name>
</gene>
<feature type="compositionally biased region" description="Gly residues" evidence="1">
    <location>
        <begin position="171"/>
        <end position="180"/>
    </location>
</feature>
<reference evidence="3 4" key="1">
    <citation type="submission" date="2019-04" db="EMBL/GenBank/DDBJ databases">
        <title>Comparative genomics and transcriptomics to analyze fruiting body development in filamentous ascomycetes.</title>
        <authorList>
            <consortium name="DOE Joint Genome Institute"/>
            <person name="Lutkenhaus R."/>
            <person name="Traeger S."/>
            <person name="Breuer J."/>
            <person name="Kuo A."/>
            <person name="Lipzen A."/>
            <person name="Pangilinan J."/>
            <person name="Dilworth D."/>
            <person name="Sandor L."/>
            <person name="Poggeler S."/>
            <person name="Barry K."/>
            <person name="Grigoriev I.V."/>
            <person name="Nowrousian M."/>
        </authorList>
    </citation>
    <scope>NUCLEOTIDE SEQUENCE [LARGE SCALE GENOMIC DNA]</scope>
    <source>
        <strain evidence="3 4">CBS 389.68</strain>
    </source>
</reference>
<dbReference type="AlphaFoldDB" id="A0A4S2MQH8"/>
<dbReference type="InParanoid" id="A0A4S2MQH8"/>
<evidence type="ECO:0000256" key="2">
    <source>
        <dbReference type="SAM" id="SignalP"/>
    </source>
</evidence>
<proteinExistence type="predicted"/>
<feature type="chain" id="PRO_5020597425" evidence="2">
    <location>
        <begin position="22"/>
        <end position="215"/>
    </location>
</feature>
<dbReference type="EMBL" id="ML220132">
    <property type="protein sequence ID" value="TGZ79335.1"/>
    <property type="molecule type" value="Genomic_DNA"/>
</dbReference>
<name>A0A4S2MQH8_9PEZI</name>
<protein>
    <submittedName>
        <fullName evidence="3">Uncharacterized protein</fullName>
    </submittedName>
</protein>